<reference evidence="1 2" key="1">
    <citation type="journal article" date="2021" name="Sci. Rep.">
        <title>The distribution of antibiotic resistance genes in chicken gut microbiota commensals.</title>
        <authorList>
            <person name="Juricova H."/>
            <person name="Matiasovicova J."/>
            <person name="Kubasova T."/>
            <person name="Cejkova D."/>
            <person name="Rychlik I."/>
        </authorList>
    </citation>
    <scope>NUCLEOTIDE SEQUENCE [LARGE SCALE GENOMIC DNA]</scope>
    <source>
        <strain evidence="1 2">An819</strain>
    </source>
</reference>
<organism evidence="1 2">
    <name type="scientific">Marseilla massiliensis</name>
    <dbReference type="NCBI Taxonomy" id="1841864"/>
    <lineage>
        <taxon>Bacteria</taxon>
        <taxon>Pseudomonadati</taxon>
        <taxon>Bacteroidota</taxon>
        <taxon>Bacteroidia</taxon>
        <taxon>Bacteroidales</taxon>
        <taxon>Prevotellaceae</taxon>
        <taxon>Marseilla</taxon>
    </lineage>
</organism>
<protein>
    <recommendedName>
        <fullName evidence="3">Glycosyl transferase family 11</fullName>
    </recommendedName>
</protein>
<proteinExistence type="predicted"/>
<evidence type="ECO:0000313" key="2">
    <source>
        <dbReference type="Proteomes" id="UP000764045"/>
    </source>
</evidence>
<name>A0A938WPW3_9BACT</name>
<gene>
    <name evidence="1" type="ORF">H6B30_13880</name>
</gene>
<evidence type="ECO:0000313" key="1">
    <source>
        <dbReference type="EMBL" id="MBM6662818.1"/>
    </source>
</evidence>
<sequence>MIFVKGYGQMCNNWLQYAHIYAWGREYGVRTVSMRFAYKYRYFHICETPWHNPATYLAAKLLIKTRLIRCLWLQHPRQRTDPEVHRLLSQSRLIAADGWSFRHPQLFMKYRAEIASLFAFRPAKVAAKAAWLRSLPEADVRLGLHIRRGDYARWQGGAYFFSDDEYAERVRQFAALFPGKRVQVLVATNDPRVDIGLLRSRSGVADMHLTRGNPGEDLYLLSECDYIMGPKSTFSLVAAFYHDRPLHWIAPDDGVITEDSFCRFADVFMDV</sequence>
<accession>A0A938WPW3</accession>
<dbReference type="Proteomes" id="UP000764045">
    <property type="component" value="Unassembled WGS sequence"/>
</dbReference>
<dbReference type="EMBL" id="JACJJL010000030">
    <property type="protein sequence ID" value="MBM6662818.1"/>
    <property type="molecule type" value="Genomic_DNA"/>
</dbReference>
<keyword evidence="2" id="KW-1185">Reference proteome</keyword>
<dbReference type="RefSeq" id="WP_205111599.1">
    <property type="nucleotide sequence ID" value="NZ_JACJJL010000030.1"/>
</dbReference>
<evidence type="ECO:0008006" key="3">
    <source>
        <dbReference type="Google" id="ProtNLM"/>
    </source>
</evidence>
<comment type="caution">
    <text evidence="1">The sequence shown here is derived from an EMBL/GenBank/DDBJ whole genome shotgun (WGS) entry which is preliminary data.</text>
</comment>
<dbReference type="AlphaFoldDB" id="A0A938WPW3"/>